<keyword evidence="4" id="KW-0963">Cytoplasm</keyword>
<dbReference type="InterPro" id="IPR047113">
    <property type="entry name" value="PA2G4/ARX1"/>
</dbReference>
<name>A0A367Y4C6_9ASCO</name>
<dbReference type="SUPFAM" id="SSF55920">
    <property type="entry name" value="Creatinase/aminopeptidase"/>
    <property type="match status" value="1"/>
</dbReference>
<evidence type="ECO:0000256" key="9">
    <source>
        <dbReference type="ARBA" id="ARBA00023242"/>
    </source>
</evidence>
<comment type="similarity">
    <text evidence="3">Belongs to the peptidase M24 family.</text>
</comment>
<proteinExistence type="inferred from homology"/>
<dbReference type="Gene3D" id="1.10.10.10">
    <property type="entry name" value="Winged helix-like DNA-binding domain superfamily/Winged helix DNA-binding domain"/>
    <property type="match status" value="1"/>
</dbReference>
<evidence type="ECO:0000256" key="6">
    <source>
        <dbReference type="ARBA" id="ARBA00022723"/>
    </source>
</evidence>
<dbReference type="GO" id="GO:0005634">
    <property type="term" value="C:nucleus"/>
    <property type="evidence" value="ECO:0007669"/>
    <property type="project" value="UniProtKB-SubCell"/>
</dbReference>
<evidence type="ECO:0000256" key="1">
    <source>
        <dbReference type="ARBA" id="ARBA00004123"/>
    </source>
</evidence>
<evidence type="ECO:0000313" key="14">
    <source>
        <dbReference type="EMBL" id="RCK60733.1"/>
    </source>
</evidence>
<evidence type="ECO:0000259" key="13">
    <source>
        <dbReference type="Pfam" id="PF00557"/>
    </source>
</evidence>
<dbReference type="FunFam" id="3.90.230.10:FF:000024">
    <property type="entry name" value="Probable metalloprotease ARX1"/>
    <property type="match status" value="1"/>
</dbReference>
<dbReference type="EMBL" id="QLNQ01000026">
    <property type="protein sequence ID" value="RCK60733.1"/>
    <property type="molecule type" value="Genomic_DNA"/>
</dbReference>
<comment type="caution">
    <text evidence="14">The sequence shown here is derived from an EMBL/GenBank/DDBJ whole genome shotgun (WGS) entry which is preliminary data.</text>
</comment>
<dbReference type="Pfam" id="PF00557">
    <property type="entry name" value="Peptidase_M24"/>
    <property type="match status" value="1"/>
</dbReference>
<organism evidence="14 15">
    <name type="scientific">Candida viswanathii</name>
    <dbReference type="NCBI Taxonomy" id="5486"/>
    <lineage>
        <taxon>Eukaryota</taxon>
        <taxon>Fungi</taxon>
        <taxon>Dikarya</taxon>
        <taxon>Ascomycota</taxon>
        <taxon>Saccharomycotina</taxon>
        <taxon>Pichiomycetes</taxon>
        <taxon>Debaryomycetaceae</taxon>
        <taxon>Candida/Lodderomyces clade</taxon>
        <taxon>Candida</taxon>
    </lineage>
</organism>
<dbReference type="InterPro" id="IPR036005">
    <property type="entry name" value="Creatinase/aminopeptidase-like"/>
</dbReference>
<keyword evidence="15" id="KW-1185">Reference proteome</keyword>
<evidence type="ECO:0000256" key="4">
    <source>
        <dbReference type="ARBA" id="ARBA00022490"/>
    </source>
</evidence>
<dbReference type="OrthoDB" id="5876363at2759"/>
<evidence type="ECO:0000256" key="2">
    <source>
        <dbReference type="ARBA" id="ARBA00004496"/>
    </source>
</evidence>
<evidence type="ECO:0000256" key="3">
    <source>
        <dbReference type="ARBA" id="ARBA00007319"/>
    </source>
</evidence>
<keyword evidence="6" id="KW-0479">Metal-binding</keyword>
<keyword evidence="5 14" id="KW-0645">Protease</keyword>
<dbReference type="Proteomes" id="UP000253472">
    <property type="component" value="Unassembled WGS sequence"/>
</dbReference>
<dbReference type="PANTHER" id="PTHR10804">
    <property type="entry name" value="PROTEASE FAMILY M24 METHIONYL AMINOPEPTIDASE, AMINOPEPTIDASE P"/>
    <property type="match status" value="1"/>
</dbReference>
<evidence type="ECO:0000256" key="11">
    <source>
        <dbReference type="ARBA" id="ARBA00033475"/>
    </source>
</evidence>
<keyword evidence="9" id="KW-0539">Nucleus</keyword>
<keyword evidence="8 14" id="KW-0482">Metalloprotease</keyword>
<dbReference type="InterPro" id="IPR036388">
    <property type="entry name" value="WH-like_DNA-bd_sf"/>
</dbReference>
<evidence type="ECO:0000256" key="12">
    <source>
        <dbReference type="ARBA" id="ARBA00034680"/>
    </source>
</evidence>
<evidence type="ECO:0000256" key="10">
    <source>
        <dbReference type="ARBA" id="ARBA00026155"/>
    </source>
</evidence>
<comment type="function">
    <text evidence="12">Probable metalloprotease involved in proper assembly of pre-ribosomal particles during the biogenesis of the 60S ribosomal subunit. Accompanies the pre-60S particles to the cytoplasm.</text>
</comment>
<dbReference type="InterPro" id="IPR000994">
    <property type="entry name" value="Pept_M24"/>
</dbReference>
<dbReference type="PANTHER" id="PTHR10804:SF102">
    <property type="entry name" value="METALLOPROTEASE ARX1-RELATED"/>
    <property type="match status" value="1"/>
</dbReference>
<dbReference type="Gene3D" id="3.90.230.10">
    <property type="entry name" value="Creatinase/methionine aminopeptidase superfamily"/>
    <property type="match status" value="1"/>
</dbReference>
<sequence length="568" mass="62605">MQLAIRQEDADVLLKSKNILDEPVVEKYRVAGQITQTALAYVTSLINNSYHLQNSPKLTVQQLCLLTDSFLLKLLSRQYVNKVNEKGIAHPTTINVNQLVNGFSPEIDDEREFFLNEGDVLTISLGVQIDGYTSQVSHTLVIYPSSAEDRSKPAGPLLGNNADALCACHLATESVVVLLGCALSPEKLPANLKNSSNTITGTQIRQLVDAIADSFNCVVVPGSKIRRVRRFLAGQAEGIVAERDFKGVVWDESHQEARLLKQANNGATELVLSLETNKPVNTSNSSAVPTDDFVVVPGEVYQIDIRMAGLSEVNEVGIVTTEEIDHFTGKNNKDNDFNSKSSIFIRDFAVTHQLRLKTSRKLLGEIDKKFSVYPFKLDYASNSFPINLESSEEDIKTQIESITQDMKANRLGAAELTNRHLIQAKPIQVTKFIPLKEILLSANPTGKHGIDSAKPVLPGMEIPLPNLGVSSLKLKSLLKTGVSISNVRESATVAINENNQELIRLTGGESTCKSNWIHSQYKLPSELNETIGQLVQLSQDKRFGIKIKEVVPYKMQQTNMAVESMQID</sequence>
<evidence type="ECO:0000313" key="15">
    <source>
        <dbReference type="Proteomes" id="UP000253472"/>
    </source>
</evidence>
<dbReference type="STRING" id="5486.A0A367Y4C6"/>
<gene>
    <name evidence="14" type="primary">ARX1_1</name>
    <name evidence="14" type="ORF">Cantr_08338</name>
</gene>
<dbReference type="GO" id="GO:0046872">
    <property type="term" value="F:metal ion binding"/>
    <property type="evidence" value="ECO:0007669"/>
    <property type="project" value="UniProtKB-KW"/>
</dbReference>
<evidence type="ECO:0000256" key="7">
    <source>
        <dbReference type="ARBA" id="ARBA00022801"/>
    </source>
</evidence>
<comment type="subcellular location">
    <subcellularLocation>
        <location evidence="2">Cytoplasm</location>
    </subcellularLocation>
    <subcellularLocation>
        <location evidence="1">Nucleus</location>
    </subcellularLocation>
</comment>
<evidence type="ECO:0000256" key="8">
    <source>
        <dbReference type="ARBA" id="ARBA00023049"/>
    </source>
</evidence>
<evidence type="ECO:0000256" key="5">
    <source>
        <dbReference type="ARBA" id="ARBA00022670"/>
    </source>
</evidence>
<reference evidence="14 15" key="1">
    <citation type="submission" date="2018-06" db="EMBL/GenBank/DDBJ databases">
        <title>Whole genome sequencing of Candida tropicalis (genome annotated by CSBL at Korea University).</title>
        <authorList>
            <person name="Ahn J."/>
        </authorList>
    </citation>
    <scope>NUCLEOTIDE SEQUENCE [LARGE SCALE GENOMIC DNA]</scope>
    <source>
        <strain evidence="14 15">ATCC 20962</strain>
    </source>
</reference>
<keyword evidence="7" id="KW-0378">Hydrolase</keyword>
<dbReference type="GO" id="GO:0006508">
    <property type="term" value="P:proteolysis"/>
    <property type="evidence" value="ECO:0007669"/>
    <property type="project" value="UniProtKB-KW"/>
</dbReference>
<protein>
    <recommendedName>
        <fullName evidence="10">Probable metalloprotease ARX1</fullName>
    </recommendedName>
    <alternativeName>
        <fullName evidence="11">Associated with ribosomal export complex protein 1</fullName>
    </alternativeName>
</protein>
<dbReference type="GO" id="GO:0008237">
    <property type="term" value="F:metallopeptidase activity"/>
    <property type="evidence" value="ECO:0007669"/>
    <property type="project" value="UniProtKB-KW"/>
</dbReference>
<dbReference type="GO" id="GO:0005737">
    <property type="term" value="C:cytoplasm"/>
    <property type="evidence" value="ECO:0007669"/>
    <property type="project" value="UniProtKB-SubCell"/>
</dbReference>
<feature type="domain" description="Peptidase M24" evidence="13">
    <location>
        <begin position="26"/>
        <end position="147"/>
    </location>
</feature>
<accession>A0A367Y4C6</accession>
<dbReference type="AlphaFoldDB" id="A0A367Y4C6"/>